<sequence>MERTERNRAESTLRQRMGGAATHAEACRRLGGREELRRALSTGTLVNLWPGVVVLAEEVDDPATRARAALLRAGPEAVLSGLTALAVHGCRAALSRVTYVTVPYHRQVRRAPGLVVRQNGVREGEVVELDGLPTQVLDLALTEVLCTAEEQRAVSCLRQVASLPSGTEGLWALVEQRLRVRRDRRGTRRARALLRTVPGVLRRHARPAEHPDSSR</sequence>
<dbReference type="EMBL" id="PVSR01000032">
    <property type="protein sequence ID" value="PRW62430.1"/>
    <property type="molecule type" value="Genomic_DNA"/>
</dbReference>
<dbReference type="STRING" id="1050202.GCA_000384035_02920"/>
<evidence type="ECO:0008006" key="4">
    <source>
        <dbReference type="Google" id="ProtNLM"/>
    </source>
</evidence>
<dbReference type="RefSeq" id="WP_106114656.1">
    <property type="nucleotide sequence ID" value="NZ_PVSR01000032.1"/>
</dbReference>
<gene>
    <name evidence="2" type="ORF">CEP50_15435</name>
</gene>
<dbReference type="Proteomes" id="UP000239352">
    <property type="component" value="Unassembled WGS sequence"/>
</dbReference>
<evidence type="ECO:0000313" key="3">
    <source>
        <dbReference type="Proteomes" id="UP000239352"/>
    </source>
</evidence>
<keyword evidence="3" id="KW-1185">Reference proteome</keyword>
<reference evidence="2 3" key="1">
    <citation type="submission" date="2018-03" db="EMBL/GenBank/DDBJ databases">
        <title>Actinopolyspora mortivallis from Sahara, screening for active biomolecules.</title>
        <authorList>
            <person name="Selama O."/>
            <person name="Wellington E.M.H."/>
            <person name="Hacene H."/>
        </authorList>
    </citation>
    <scope>NUCLEOTIDE SEQUENCE [LARGE SCALE GENOMIC DNA]</scope>
    <source>
        <strain evidence="2 3">M5A</strain>
    </source>
</reference>
<organism evidence="2 3">
    <name type="scientific">Actinopolyspora mortivallis</name>
    <dbReference type="NCBI Taxonomy" id="33906"/>
    <lineage>
        <taxon>Bacteria</taxon>
        <taxon>Bacillati</taxon>
        <taxon>Actinomycetota</taxon>
        <taxon>Actinomycetes</taxon>
        <taxon>Actinopolysporales</taxon>
        <taxon>Actinopolysporaceae</taxon>
        <taxon>Actinopolyspora</taxon>
    </lineage>
</organism>
<evidence type="ECO:0000256" key="1">
    <source>
        <dbReference type="SAM" id="MobiDB-lite"/>
    </source>
</evidence>
<dbReference type="AlphaFoldDB" id="A0A2T0GTK7"/>
<protein>
    <recommendedName>
        <fullName evidence="4">AbiEi antitoxin C-terminal domain-containing protein</fullName>
    </recommendedName>
</protein>
<proteinExistence type="predicted"/>
<feature type="compositionally biased region" description="Basic and acidic residues" evidence="1">
    <location>
        <begin position="1"/>
        <end position="13"/>
    </location>
</feature>
<feature type="region of interest" description="Disordered" evidence="1">
    <location>
        <begin position="1"/>
        <end position="21"/>
    </location>
</feature>
<accession>A0A2T0GTK7</accession>
<comment type="caution">
    <text evidence="2">The sequence shown here is derived from an EMBL/GenBank/DDBJ whole genome shotgun (WGS) entry which is preliminary data.</text>
</comment>
<evidence type="ECO:0000313" key="2">
    <source>
        <dbReference type="EMBL" id="PRW62430.1"/>
    </source>
</evidence>
<name>A0A2T0GTK7_ACTMO</name>
<dbReference type="InParanoid" id="A0A2T0GTK7"/>